<gene>
    <name evidence="1" type="ORF">NECAME_18505</name>
</gene>
<sequence length="81" mass="9313">EEEKGKLRSIENLINPSIPSVGSLWNKRRTLQREVFYCLVVPSVKNLIRKRLNRCSIDAYRIETKGYPGNFTVYAGSDPLN</sequence>
<dbReference type="AlphaFoldDB" id="W2STR0"/>
<dbReference type="EMBL" id="KI661821">
    <property type="protein sequence ID" value="ETN73139.1"/>
    <property type="molecule type" value="Genomic_DNA"/>
</dbReference>
<evidence type="ECO:0000313" key="1">
    <source>
        <dbReference type="EMBL" id="ETN73139.1"/>
    </source>
</evidence>
<evidence type="ECO:0000313" key="2">
    <source>
        <dbReference type="Proteomes" id="UP000053676"/>
    </source>
</evidence>
<dbReference type="Proteomes" id="UP000053676">
    <property type="component" value="Unassembled WGS sequence"/>
</dbReference>
<name>W2STR0_NECAM</name>
<proteinExistence type="predicted"/>
<accession>W2STR0</accession>
<keyword evidence="2" id="KW-1185">Reference proteome</keyword>
<reference evidence="2" key="1">
    <citation type="journal article" date="2014" name="Nat. Genet.">
        <title>Genome of the human hookworm Necator americanus.</title>
        <authorList>
            <person name="Tang Y.T."/>
            <person name="Gao X."/>
            <person name="Rosa B.A."/>
            <person name="Abubucker S."/>
            <person name="Hallsworth-Pepin K."/>
            <person name="Martin J."/>
            <person name="Tyagi R."/>
            <person name="Heizer E."/>
            <person name="Zhang X."/>
            <person name="Bhonagiri-Palsikar V."/>
            <person name="Minx P."/>
            <person name="Warren W.C."/>
            <person name="Wang Q."/>
            <person name="Zhan B."/>
            <person name="Hotez P.J."/>
            <person name="Sternberg P.W."/>
            <person name="Dougall A."/>
            <person name="Gaze S.T."/>
            <person name="Mulvenna J."/>
            <person name="Sotillo J."/>
            <person name="Ranganathan S."/>
            <person name="Rabelo E.M."/>
            <person name="Wilson R.K."/>
            <person name="Felgner P.L."/>
            <person name="Bethony J."/>
            <person name="Hawdon J.M."/>
            <person name="Gasser R.B."/>
            <person name="Loukas A."/>
            <person name="Mitreva M."/>
        </authorList>
    </citation>
    <scope>NUCLEOTIDE SEQUENCE [LARGE SCALE GENOMIC DNA]</scope>
</reference>
<feature type="non-terminal residue" evidence="1">
    <location>
        <position position="1"/>
    </location>
</feature>
<protein>
    <submittedName>
        <fullName evidence="1">Uncharacterized protein</fullName>
    </submittedName>
</protein>
<dbReference type="KEGG" id="nai:NECAME_18505"/>
<organism evidence="1 2">
    <name type="scientific">Necator americanus</name>
    <name type="common">Human hookworm</name>
    <dbReference type="NCBI Taxonomy" id="51031"/>
    <lineage>
        <taxon>Eukaryota</taxon>
        <taxon>Metazoa</taxon>
        <taxon>Ecdysozoa</taxon>
        <taxon>Nematoda</taxon>
        <taxon>Chromadorea</taxon>
        <taxon>Rhabditida</taxon>
        <taxon>Rhabditina</taxon>
        <taxon>Rhabditomorpha</taxon>
        <taxon>Strongyloidea</taxon>
        <taxon>Ancylostomatidae</taxon>
        <taxon>Bunostominae</taxon>
        <taxon>Necator</taxon>
    </lineage>
</organism>